<feature type="compositionally biased region" description="Basic residues" evidence="1">
    <location>
        <begin position="358"/>
        <end position="369"/>
    </location>
</feature>
<feature type="region of interest" description="Disordered" evidence="1">
    <location>
        <begin position="352"/>
        <end position="373"/>
    </location>
</feature>
<organism evidence="2 3">
    <name type="scientific">Streblomastix strix</name>
    <dbReference type="NCBI Taxonomy" id="222440"/>
    <lineage>
        <taxon>Eukaryota</taxon>
        <taxon>Metamonada</taxon>
        <taxon>Preaxostyla</taxon>
        <taxon>Oxymonadida</taxon>
        <taxon>Streblomastigidae</taxon>
        <taxon>Streblomastix</taxon>
    </lineage>
</organism>
<accession>A0A5J4WQZ1</accession>
<comment type="caution">
    <text evidence="2">The sequence shown here is derived from an EMBL/GenBank/DDBJ whole genome shotgun (WGS) entry which is preliminary data.</text>
</comment>
<evidence type="ECO:0000313" key="2">
    <source>
        <dbReference type="EMBL" id="KAA6397351.1"/>
    </source>
</evidence>
<feature type="region of interest" description="Disordered" evidence="1">
    <location>
        <begin position="263"/>
        <end position="324"/>
    </location>
</feature>
<dbReference type="Gene3D" id="3.30.1120.120">
    <property type="match status" value="1"/>
</dbReference>
<reference evidence="2 3" key="1">
    <citation type="submission" date="2019-03" db="EMBL/GenBank/DDBJ databases">
        <title>Single cell metagenomics reveals metabolic interactions within the superorganism composed of flagellate Streblomastix strix and complex community of Bacteroidetes bacteria on its surface.</title>
        <authorList>
            <person name="Treitli S.C."/>
            <person name="Kolisko M."/>
            <person name="Husnik F."/>
            <person name="Keeling P."/>
            <person name="Hampl V."/>
        </authorList>
    </citation>
    <scope>NUCLEOTIDE SEQUENCE [LARGE SCALE GENOMIC DNA]</scope>
    <source>
        <strain evidence="2">ST1C</strain>
    </source>
</reference>
<name>A0A5J4WQZ1_9EUKA</name>
<protein>
    <submittedName>
        <fullName evidence="2">Uncharacterized protein</fullName>
    </submittedName>
</protein>
<dbReference type="Proteomes" id="UP000324800">
    <property type="component" value="Unassembled WGS sequence"/>
</dbReference>
<dbReference type="AlphaFoldDB" id="A0A5J4WQZ1"/>
<dbReference type="InterPro" id="IPR046437">
    <property type="entry name" value="Ser_Thr-PK_POLO_box_1_sf"/>
</dbReference>
<dbReference type="EMBL" id="SNRW01001200">
    <property type="protein sequence ID" value="KAA6397351.1"/>
    <property type="molecule type" value="Genomic_DNA"/>
</dbReference>
<evidence type="ECO:0000256" key="1">
    <source>
        <dbReference type="SAM" id="MobiDB-lite"/>
    </source>
</evidence>
<gene>
    <name evidence="2" type="ORF">EZS28_007123</name>
</gene>
<feature type="compositionally biased region" description="Low complexity" evidence="1">
    <location>
        <begin position="270"/>
        <end position="307"/>
    </location>
</feature>
<sequence>MASYDSSIIQVKRIKCAKDEKKDEISQRNDRLINSKRMSANRISQQQITIQSQQHTSQLQSQSPPVWVRQEEEIYTFSLHSLPSQYHSLYLRLYCFIELARAHTKRYTMITPISRIMSMENIPNPDLFIVFNRRIWGNKEYLQQQNIIQSTSNVRINIWHSEQKGKTVIRVEDAHSDLLEENSLLPTRLTYMDIIGSHQREGQSQSEQQVIYEGFDNERMKMVNRSNDSNTDIIIQLPIYTSLHKVEKKGGHKCYEPVAEFQATKPPSPINSNINTSIQIHQSSSSSSSSSSSIYSPTPIITSSQSPQLKTKSPQTGLYQSSTSPISPIESLESTFALSTTKAVPYYSPTYSTPTRKVGPRSKVVRSPKKQGIQKGMISSNLKRSENLENIRMFPPFQIVLRQENSVPQWTV</sequence>
<proteinExistence type="predicted"/>
<evidence type="ECO:0000313" key="3">
    <source>
        <dbReference type="Proteomes" id="UP000324800"/>
    </source>
</evidence>
<feature type="compositionally biased region" description="Polar residues" evidence="1">
    <location>
        <begin position="308"/>
        <end position="324"/>
    </location>
</feature>